<accession>A0A9Q3I901</accession>
<name>A0A9Q3I901_9BASI</name>
<proteinExistence type="predicted"/>
<gene>
    <name evidence="2" type="ORF">O181_074191</name>
</gene>
<dbReference type="OrthoDB" id="2503998at2759"/>
<protein>
    <recommendedName>
        <fullName evidence="1">Tet-like 2OG-Fe(II) oxygenase domain-containing protein</fullName>
    </recommendedName>
</protein>
<keyword evidence="3" id="KW-1185">Reference proteome</keyword>
<evidence type="ECO:0000313" key="3">
    <source>
        <dbReference type="Proteomes" id="UP000765509"/>
    </source>
</evidence>
<dbReference type="Pfam" id="PF20515">
    <property type="entry name" value="2OG-FeII_Oxy_6"/>
    <property type="match status" value="1"/>
</dbReference>
<reference evidence="2" key="1">
    <citation type="submission" date="2021-03" db="EMBL/GenBank/DDBJ databases">
        <title>Draft genome sequence of rust myrtle Austropuccinia psidii MF-1, a brazilian biotype.</title>
        <authorList>
            <person name="Quecine M.C."/>
            <person name="Pachon D.M.R."/>
            <person name="Bonatelli M.L."/>
            <person name="Correr F.H."/>
            <person name="Franceschini L.M."/>
            <person name="Leite T.F."/>
            <person name="Margarido G.R.A."/>
            <person name="Almeida C.A."/>
            <person name="Ferrarezi J.A."/>
            <person name="Labate C.A."/>
        </authorList>
    </citation>
    <scope>NUCLEOTIDE SEQUENCE</scope>
    <source>
        <strain evidence="2">MF-1</strain>
    </source>
</reference>
<sequence>MQTGYKSLGVPSFDQINYETEISTNQGGFEFASTLTFTLNGFKHSLYAVKDALVWCFQADKQTSQMKKDVSKCCSGGESIFPKEIFWIYLSECHGRIQVVGASIILIHYTDPAQEIKRTASVGMSAQFSRKLAKTMWQRSHGYYEIREGDGDDIRDGNTISSQLEE</sequence>
<evidence type="ECO:0000259" key="1">
    <source>
        <dbReference type="Pfam" id="PF20515"/>
    </source>
</evidence>
<feature type="domain" description="Tet-like 2OG-Fe(II) oxygenase" evidence="1">
    <location>
        <begin position="5"/>
        <end position="110"/>
    </location>
</feature>
<dbReference type="EMBL" id="AVOT02039424">
    <property type="protein sequence ID" value="MBW0534476.1"/>
    <property type="molecule type" value="Genomic_DNA"/>
</dbReference>
<dbReference type="InterPro" id="IPR046798">
    <property type="entry name" value="2OG-FeII_Oxy_6"/>
</dbReference>
<evidence type="ECO:0000313" key="2">
    <source>
        <dbReference type="EMBL" id="MBW0534476.1"/>
    </source>
</evidence>
<dbReference type="AlphaFoldDB" id="A0A9Q3I901"/>
<comment type="caution">
    <text evidence="2">The sequence shown here is derived from an EMBL/GenBank/DDBJ whole genome shotgun (WGS) entry which is preliminary data.</text>
</comment>
<dbReference type="Proteomes" id="UP000765509">
    <property type="component" value="Unassembled WGS sequence"/>
</dbReference>
<organism evidence="2 3">
    <name type="scientific">Austropuccinia psidii MF-1</name>
    <dbReference type="NCBI Taxonomy" id="1389203"/>
    <lineage>
        <taxon>Eukaryota</taxon>
        <taxon>Fungi</taxon>
        <taxon>Dikarya</taxon>
        <taxon>Basidiomycota</taxon>
        <taxon>Pucciniomycotina</taxon>
        <taxon>Pucciniomycetes</taxon>
        <taxon>Pucciniales</taxon>
        <taxon>Sphaerophragmiaceae</taxon>
        <taxon>Austropuccinia</taxon>
    </lineage>
</organism>